<evidence type="ECO:0000256" key="1">
    <source>
        <dbReference type="ARBA" id="ARBA00004141"/>
    </source>
</evidence>
<evidence type="ECO:0000256" key="12">
    <source>
        <dbReference type="SAM" id="Phobius"/>
    </source>
</evidence>
<reference evidence="13 14" key="1">
    <citation type="submission" date="2019-07" db="EMBL/GenBank/DDBJ databases">
        <authorList>
            <person name="Kim J."/>
        </authorList>
    </citation>
    <scope>NUCLEOTIDE SEQUENCE [LARGE SCALE GENOMIC DNA]</scope>
    <source>
        <strain evidence="13 14">N4</strain>
    </source>
</reference>
<dbReference type="Gene3D" id="1.20.1550.10">
    <property type="entry name" value="DsbB-like"/>
    <property type="match status" value="1"/>
</dbReference>
<keyword evidence="8 12" id="KW-0472">Membrane</keyword>
<keyword evidence="9" id="KW-1015">Disulfide bond</keyword>
<comment type="subcellular location">
    <subcellularLocation>
        <location evidence="1">Membrane</location>
        <topology evidence="1">Multi-pass membrane protein</topology>
    </subcellularLocation>
</comment>
<evidence type="ECO:0000256" key="5">
    <source>
        <dbReference type="ARBA" id="ARBA00022982"/>
    </source>
</evidence>
<keyword evidence="14" id="KW-1185">Reference proteome</keyword>
<proteinExistence type="inferred from homology"/>
<dbReference type="InterPro" id="IPR003752">
    <property type="entry name" value="DiS_bond_form_DsbB/BdbC"/>
</dbReference>
<dbReference type="InterPro" id="IPR023380">
    <property type="entry name" value="DsbB-like_sf"/>
</dbReference>
<protein>
    <submittedName>
        <fullName evidence="13">Disulfide bond formation protein B</fullName>
    </submittedName>
</protein>
<dbReference type="InterPro" id="IPR012187">
    <property type="entry name" value="Disulphide_bond_form_BdbC"/>
</dbReference>
<dbReference type="GO" id="GO:0015035">
    <property type="term" value="F:protein-disulfide reductase activity"/>
    <property type="evidence" value="ECO:0007669"/>
    <property type="project" value="InterPro"/>
</dbReference>
<dbReference type="GO" id="GO:0006457">
    <property type="term" value="P:protein folding"/>
    <property type="evidence" value="ECO:0007669"/>
    <property type="project" value="InterPro"/>
</dbReference>
<keyword evidence="11" id="KW-0676">Redox-active center</keyword>
<dbReference type="AlphaFoldDB" id="A0A559IKS7"/>
<evidence type="ECO:0000256" key="10">
    <source>
        <dbReference type="ARBA" id="ARBA00023186"/>
    </source>
</evidence>
<feature type="transmembrane region" description="Helical" evidence="12">
    <location>
        <begin position="7"/>
        <end position="27"/>
    </location>
</feature>
<evidence type="ECO:0000256" key="9">
    <source>
        <dbReference type="ARBA" id="ARBA00023157"/>
    </source>
</evidence>
<keyword evidence="6 12" id="KW-1133">Transmembrane helix</keyword>
<evidence type="ECO:0000313" key="13">
    <source>
        <dbReference type="EMBL" id="TVX88272.1"/>
    </source>
</evidence>
<sequence>MSFFRRYGLYMAWIVALVATAGSLYMSEILLWEPCKLCWLQRIFMYPLVLLLGIAAYRNDHSIVVYALPFPIIGGSISIYHYLLQKVESFALKMGPCKVGIPCNFDYLEGWLTIPMLALIAFILIILLLVVGRKPE</sequence>
<feature type="transmembrane region" description="Helical" evidence="12">
    <location>
        <begin position="111"/>
        <end position="131"/>
    </location>
</feature>
<keyword evidence="4 12" id="KW-0812">Transmembrane</keyword>
<dbReference type="PANTHER" id="PTHR43469:SF1">
    <property type="entry name" value="SPBETA PROPHAGE-DERIVED DISULFIDE BOND FORMATION PROTEIN B"/>
    <property type="match status" value="1"/>
</dbReference>
<dbReference type="Pfam" id="PF02600">
    <property type="entry name" value="DsbB"/>
    <property type="match status" value="1"/>
</dbReference>
<keyword evidence="10" id="KW-0143">Chaperone</keyword>
<dbReference type="NCBIfam" id="NF002849">
    <property type="entry name" value="PRK03113.1"/>
    <property type="match status" value="1"/>
</dbReference>
<keyword evidence="5" id="KW-0249">Electron transport</keyword>
<evidence type="ECO:0000256" key="11">
    <source>
        <dbReference type="ARBA" id="ARBA00023284"/>
    </source>
</evidence>
<dbReference type="Proteomes" id="UP000318102">
    <property type="component" value="Unassembled WGS sequence"/>
</dbReference>
<feature type="transmembrane region" description="Helical" evidence="12">
    <location>
        <begin position="64"/>
        <end position="84"/>
    </location>
</feature>
<evidence type="ECO:0000256" key="6">
    <source>
        <dbReference type="ARBA" id="ARBA00022989"/>
    </source>
</evidence>
<dbReference type="RefSeq" id="WP_144993406.1">
    <property type="nucleotide sequence ID" value="NZ_VNJK01000003.1"/>
</dbReference>
<keyword evidence="3" id="KW-0813">Transport</keyword>
<dbReference type="GO" id="GO:0016020">
    <property type="term" value="C:membrane"/>
    <property type="evidence" value="ECO:0007669"/>
    <property type="project" value="UniProtKB-SubCell"/>
</dbReference>
<evidence type="ECO:0000256" key="7">
    <source>
        <dbReference type="ARBA" id="ARBA00023002"/>
    </source>
</evidence>
<name>A0A559IKS7_9BACL</name>
<dbReference type="EMBL" id="VNJK01000003">
    <property type="protein sequence ID" value="TVX88272.1"/>
    <property type="molecule type" value="Genomic_DNA"/>
</dbReference>
<accession>A0A559IKS7</accession>
<gene>
    <name evidence="13" type="ORF">FPZ44_20475</name>
</gene>
<keyword evidence="7" id="KW-0560">Oxidoreductase</keyword>
<dbReference type="OrthoDB" id="158402at2"/>
<dbReference type="PIRSF" id="PIRSF036659">
    <property type="entry name" value="BdbC"/>
    <property type="match status" value="1"/>
</dbReference>
<comment type="similarity">
    <text evidence="2">Belongs to the DsbB family. BdbC subfamily.</text>
</comment>
<evidence type="ECO:0000313" key="14">
    <source>
        <dbReference type="Proteomes" id="UP000318102"/>
    </source>
</evidence>
<dbReference type="HAMAP" id="MF_00287">
    <property type="entry name" value="BdbC"/>
    <property type="match status" value="1"/>
</dbReference>
<evidence type="ECO:0000256" key="4">
    <source>
        <dbReference type="ARBA" id="ARBA00022692"/>
    </source>
</evidence>
<evidence type="ECO:0000256" key="2">
    <source>
        <dbReference type="ARBA" id="ARBA00007602"/>
    </source>
</evidence>
<evidence type="ECO:0000256" key="3">
    <source>
        <dbReference type="ARBA" id="ARBA00022448"/>
    </source>
</evidence>
<evidence type="ECO:0000256" key="8">
    <source>
        <dbReference type="ARBA" id="ARBA00023136"/>
    </source>
</evidence>
<comment type="caution">
    <text evidence="13">The sequence shown here is derived from an EMBL/GenBank/DDBJ whole genome shotgun (WGS) entry which is preliminary data.</text>
</comment>
<organism evidence="13 14">
    <name type="scientific">Paenibacillus agilis</name>
    <dbReference type="NCBI Taxonomy" id="3020863"/>
    <lineage>
        <taxon>Bacteria</taxon>
        <taxon>Bacillati</taxon>
        <taxon>Bacillota</taxon>
        <taxon>Bacilli</taxon>
        <taxon>Bacillales</taxon>
        <taxon>Paenibacillaceae</taxon>
        <taxon>Paenibacillus</taxon>
    </lineage>
</organism>
<dbReference type="PANTHER" id="PTHR43469">
    <property type="entry name" value="DISULFIDE FORMATION PROTEIN-RELATED"/>
    <property type="match status" value="1"/>
</dbReference>
<dbReference type="SUPFAM" id="SSF158442">
    <property type="entry name" value="DsbB-like"/>
    <property type="match status" value="1"/>
</dbReference>
<feature type="transmembrane region" description="Helical" evidence="12">
    <location>
        <begin position="39"/>
        <end position="57"/>
    </location>
</feature>